<dbReference type="Pfam" id="PF18317">
    <property type="entry name" value="SDH_C"/>
    <property type="match status" value="1"/>
</dbReference>
<protein>
    <submittedName>
        <fullName evidence="3">Shikimate dehydrogenase</fullName>
        <ecNumber evidence="3">1.1.1.25</ecNumber>
    </submittedName>
</protein>
<dbReference type="GO" id="GO:0050661">
    <property type="term" value="F:NADP binding"/>
    <property type="evidence" value="ECO:0007669"/>
    <property type="project" value="TreeGrafter"/>
</dbReference>
<dbReference type="EMBL" id="MLJW01000719">
    <property type="protein sequence ID" value="OIQ83262.1"/>
    <property type="molecule type" value="Genomic_DNA"/>
</dbReference>
<organism evidence="3">
    <name type="scientific">mine drainage metagenome</name>
    <dbReference type="NCBI Taxonomy" id="410659"/>
    <lineage>
        <taxon>unclassified sequences</taxon>
        <taxon>metagenomes</taxon>
        <taxon>ecological metagenomes</taxon>
    </lineage>
</organism>
<dbReference type="AlphaFoldDB" id="A0A1J5QIA9"/>
<dbReference type="SUPFAM" id="SSF51735">
    <property type="entry name" value="NAD(P)-binding Rossmann-fold domains"/>
    <property type="match status" value="1"/>
</dbReference>
<dbReference type="HAMAP" id="MF_00222">
    <property type="entry name" value="Shikimate_DH_AroE"/>
    <property type="match status" value="1"/>
</dbReference>
<dbReference type="InterPro" id="IPR022893">
    <property type="entry name" value="Shikimate_DH_fam"/>
</dbReference>
<dbReference type="Gene3D" id="3.40.50.720">
    <property type="entry name" value="NAD(P)-binding Rossmann-like Domain"/>
    <property type="match status" value="1"/>
</dbReference>
<proteinExistence type="inferred from homology"/>
<dbReference type="SUPFAM" id="SSF53223">
    <property type="entry name" value="Aminoacid dehydrogenase-like, N-terminal domain"/>
    <property type="match status" value="1"/>
</dbReference>
<dbReference type="GO" id="GO:0019632">
    <property type="term" value="P:shikimate metabolic process"/>
    <property type="evidence" value="ECO:0007669"/>
    <property type="project" value="TreeGrafter"/>
</dbReference>
<dbReference type="EC" id="1.1.1.25" evidence="3"/>
<dbReference type="InterPro" id="IPR013708">
    <property type="entry name" value="Shikimate_DH-bd_N"/>
</dbReference>
<dbReference type="CDD" id="cd01065">
    <property type="entry name" value="NAD_bind_Shikimate_DH"/>
    <property type="match status" value="1"/>
</dbReference>
<evidence type="ECO:0000259" key="2">
    <source>
        <dbReference type="Pfam" id="PF18317"/>
    </source>
</evidence>
<feature type="domain" description="SDH C-terminal" evidence="2">
    <location>
        <begin position="246"/>
        <end position="275"/>
    </location>
</feature>
<name>A0A1J5QIA9_9ZZZZ</name>
<dbReference type="PANTHER" id="PTHR21089">
    <property type="entry name" value="SHIKIMATE DEHYDROGENASE"/>
    <property type="match status" value="1"/>
</dbReference>
<accession>A0A1J5QIA9</accession>
<reference evidence="3" key="1">
    <citation type="submission" date="2016-10" db="EMBL/GenBank/DDBJ databases">
        <title>Sequence of Gallionella enrichment culture.</title>
        <authorList>
            <person name="Poehlein A."/>
            <person name="Muehling M."/>
            <person name="Daniel R."/>
        </authorList>
    </citation>
    <scope>NUCLEOTIDE SEQUENCE</scope>
</reference>
<dbReference type="Pfam" id="PF08501">
    <property type="entry name" value="Shikimate_dh_N"/>
    <property type="match status" value="1"/>
</dbReference>
<dbReference type="GO" id="GO:0004764">
    <property type="term" value="F:shikimate 3-dehydrogenase (NADP+) activity"/>
    <property type="evidence" value="ECO:0007669"/>
    <property type="project" value="UniProtKB-EC"/>
</dbReference>
<dbReference type="GO" id="GO:0005829">
    <property type="term" value="C:cytosol"/>
    <property type="evidence" value="ECO:0007669"/>
    <property type="project" value="TreeGrafter"/>
</dbReference>
<dbReference type="GO" id="GO:0009423">
    <property type="term" value="P:chorismate biosynthetic process"/>
    <property type="evidence" value="ECO:0007669"/>
    <property type="project" value="TreeGrafter"/>
</dbReference>
<keyword evidence="3" id="KW-0560">Oxidoreductase</keyword>
<feature type="domain" description="Shikimate dehydrogenase substrate binding N-terminal" evidence="1">
    <location>
        <begin position="19"/>
        <end position="92"/>
    </location>
</feature>
<evidence type="ECO:0000259" key="1">
    <source>
        <dbReference type="Pfam" id="PF08501"/>
    </source>
</evidence>
<gene>
    <name evidence="3" type="primary">aroE_12</name>
    <name evidence="3" type="ORF">GALL_349420</name>
</gene>
<dbReference type="Gene3D" id="3.40.50.10860">
    <property type="entry name" value="Leucine Dehydrogenase, chain A, domain 1"/>
    <property type="match status" value="1"/>
</dbReference>
<sequence>MHFLSTITGSFAMPADENPTVAMMTAAYAHHGIDAVYLNCEVAPESLGAAVNGARAMGWVGFNCSIPHKIAVIAHLDRLAPSAEIIGAVNCVVRDGRELVGHNVDGQGFLTSVRTVIDPAGARVAVLGSGGAARAIAVELALAGAAEIQVVGIRPEPGKALAQLVTDRTPAIGRYVPWQGRWAVPAGVDLLVNATPVGLFPDVTALPAIDLDSLQSSTIVADVIPNPPTSALVAEARSRGLTVLDGLAMLVNQGALAIKLWTGVDPDRSVMRNRLTEIFAQIEP</sequence>
<dbReference type="InterPro" id="IPR046346">
    <property type="entry name" value="Aminoacid_DH-like_N_sf"/>
</dbReference>
<evidence type="ECO:0000313" key="3">
    <source>
        <dbReference type="EMBL" id="OIQ83262.1"/>
    </source>
</evidence>
<dbReference type="InterPro" id="IPR036291">
    <property type="entry name" value="NAD(P)-bd_dom_sf"/>
</dbReference>
<dbReference type="PANTHER" id="PTHR21089:SF1">
    <property type="entry name" value="BIFUNCTIONAL 3-DEHYDROQUINATE DEHYDRATASE_SHIKIMATE DEHYDROGENASE, CHLOROPLASTIC"/>
    <property type="match status" value="1"/>
</dbReference>
<dbReference type="InterPro" id="IPR041121">
    <property type="entry name" value="SDH_C"/>
</dbReference>
<comment type="caution">
    <text evidence="3">The sequence shown here is derived from an EMBL/GenBank/DDBJ whole genome shotgun (WGS) entry which is preliminary data.</text>
</comment>